<keyword evidence="5" id="KW-0448">Lipopolysaccharide biosynthesis</keyword>
<reference evidence="10" key="1">
    <citation type="submission" date="2024-05" db="EMBL/GenBank/DDBJ databases">
        <title>Planctomycetes of the genus Singulisphaera possess chitinolytic capabilities.</title>
        <authorList>
            <person name="Ivanova A."/>
        </authorList>
    </citation>
    <scope>NUCLEOTIDE SEQUENCE</scope>
    <source>
        <strain evidence="10">Ch08T</strain>
    </source>
</reference>
<dbReference type="CDD" id="cd04187">
    <property type="entry name" value="DPM1_like_bac"/>
    <property type="match status" value="1"/>
</dbReference>
<dbReference type="RefSeq" id="WP_406700530.1">
    <property type="nucleotide sequence ID" value="NZ_CP155447.1"/>
</dbReference>
<keyword evidence="6 8" id="KW-1133">Transmembrane helix</keyword>
<dbReference type="GO" id="GO:0016757">
    <property type="term" value="F:glycosyltransferase activity"/>
    <property type="evidence" value="ECO:0007669"/>
    <property type="project" value="UniProtKB-KW"/>
</dbReference>
<dbReference type="GO" id="GO:0009103">
    <property type="term" value="P:lipopolysaccharide biosynthetic process"/>
    <property type="evidence" value="ECO:0007669"/>
    <property type="project" value="UniProtKB-KW"/>
</dbReference>
<organism evidence="10">
    <name type="scientific">Singulisphaera sp. Ch08</name>
    <dbReference type="NCBI Taxonomy" id="3120278"/>
    <lineage>
        <taxon>Bacteria</taxon>
        <taxon>Pseudomonadati</taxon>
        <taxon>Planctomycetota</taxon>
        <taxon>Planctomycetia</taxon>
        <taxon>Isosphaerales</taxon>
        <taxon>Isosphaeraceae</taxon>
        <taxon>Singulisphaera</taxon>
    </lineage>
</organism>
<feature type="domain" description="Glycosyltransferase 2-like" evidence="9">
    <location>
        <begin position="22"/>
        <end position="184"/>
    </location>
</feature>
<evidence type="ECO:0000313" key="10">
    <source>
        <dbReference type="EMBL" id="XBH07691.1"/>
    </source>
</evidence>
<keyword evidence="2 10" id="KW-0328">Glycosyltransferase</keyword>
<evidence type="ECO:0000259" key="9">
    <source>
        <dbReference type="Pfam" id="PF00535"/>
    </source>
</evidence>
<keyword evidence="4 8" id="KW-0812">Transmembrane</keyword>
<dbReference type="InterPro" id="IPR050256">
    <property type="entry name" value="Glycosyltransferase_2"/>
</dbReference>
<evidence type="ECO:0000256" key="2">
    <source>
        <dbReference type="ARBA" id="ARBA00022676"/>
    </source>
</evidence>
<dbReference type="AlphaFoldDB" id="A0AAU7CRD7"/>
<accession>A0AAU7CRD7</accession>
<dbReference type="EC" id="2.4.-.-" evidence="10"/>
<keyword evidence="1" id="KW-1003">Cell membrane</keyword>
<proteinExistence type="predicted"/>
<dbReference type="InterPro" id="IPR029044">
    <property type="entry name" value="Nucleotide-diphossugar_trans"/>
</dbReference>
<dbReference type="GO" id="GO:0005886">
    <property type="term" value="C:plasma membrane"/>
    <property type="evidence" value="ECO:0007669"/>
    <property type="project" value="TreeGrafter"/>
</dbReference>
<dbReference type="Gene3D" id="3.90.550.10">
    <property type="entry name" value="Spore Coat Polysaccharide Biosynthesis Protein SpsA, Chain A"/>
    <property type="match status" value="1"/>
</dbReference>
<evidence type="ECO:0000256" key="5">
    <source>
        <dbReference type="ARBA" id="ARBA00022985"/>
    </source>
</evidence>
<dbReference type="SUPFAM" id="SSF53448">
    <property type="entry name" value="Nucleotide-diphospho-sugar transferases"/>
    <property type="match status" value="1"/>
</dbReference>
<feature type="transmembrane region" description="Helical" evidence="8">
    <location>
        <begin position="256"/>
        <end position="274"/>
    </location>
</feature>
<dbReference type="PANTHER" id="PTHR48090:SF3">
    <property type="entry name" value="UNDECAPRENYL-PHOSPHATE 4-DEOXY-4-FORMAMIDO-L-ARABINOSE TRANSFERASE"/>
    <property type="match status" value="1"/>
</dbReference>
<evidence type="ECO:0000256" key="6">
    <source>
        <dbReference type="ARBA" id="ARBA00022989"/>
    </source>
</evidence>
<gene>
    <name evidence="10" type="ORF">V5E97_17140</name>
</gene>
<keyword evidence="7 8" id="KW-0472">Membrane</keyword>
<dbReference type="Pfam" id="PF00535">
    <property type="entry name" value="Glycos_transf_2"/>
    <property type="match status" value="1"/>
</dbReference>
<dbReference type="EMBL" id="CP155447">
    <property type="protein sequence ID" value="XBH07691.1"/>
    <property type="molecule type" value="Genomic_DNA"/>
</dbReference>
<evidence type="ECO:0000256" key="4">
    <source>
        <dbReference type="ARBA" id="ARBA00022692"/>
    </source>
</evidence>
<evidence type="ECO:0000256" key="1">
    <source>
        <dbReference type="ARBA" id="ARBA00022475"/>
    </source>
</evidence>
<evidence type="ECO:0000256" key="8">
    <source>
        <dbReference type="SAM" id="Phobius"/>
    </source>
</evidence>
<sequence>MSSQATETETEQANDELPLDLSVLIPVYNEVQNVEPLHQELQQVLGSLSLRYELIFVDDGSSDGSRAKLGLIQDRDPEHVRVVFLRRNCGQTAALSAALDLARGNILIPMDGDLQNDPADIPRLLEKLDEGFDVVSGWRKSRQDAFISRKIPSWVANRLVARLSGVPLHDFGCTMKAYRRRVLEGVRLYGEMHRFIPVFATWQGARVTELEVHHRARTAGRTKYGLGRTFNVVLDLILIIFYQRYAQRPIHLFGRIGLWSLALSFLTFAGMLYFKYLHAPLTGDKAKSFIETPLPLLVVFFFMMGVQSILMGVLAEMVMRTYYESQSKTTYLIGEIRQSPPGNST</sequence>
<dbReference type="InterPro" id="IPR001173">
    <property type="entry name" value="Glyco_trans_2-like"/>
</dbReference>
<feature type="transmembrane region" description="Helical" evidence="8">
    <location>
        <begin position="294"/>
        <end position="315"/>
    </location>
</feature>
<evidence type="ECO:0000256" key="7">
    <source>
        <dbReference type="ARBA" id="ARBA00023136"/>
    </source>
</evidence>
<protein>
    <submittedName>
        <fullName evidence="10">Glycosyltransferase family 2 protein</fullName>
        <ecNumber evidence="10">2.4.-.-</ecNumber>
    </submittedName>
</protein>
<keyword evidence="3 10" id="KW-0808">Transferase</keyword>
<dbReference type="PANTHER" id="PTHR48090">
    <property type="entry name" value="UNDECAPRENYL-PHOSPHATE 4-DEOXY-4-FORMAMIDO-L-ARABINOSE TRANSFERASE-RELATED"/>
    <property type="match status" value="1"/>
</dbReference>
<evidence type="ECO:0000256" key="3">
    <source>
        <dbReference type="ARBA" id="ARBA00022679"/>
    </source>
</evidence>
<name>A0AAU7CRD7_9BACT</name>